<dbReference type="EMBL" id="AP019376">
    <property type="protein sequence ID" value="BBH86603.1"/>
    <property type="molecule type" value="Genomic_DNA"/>
</dbReference>
<dbReference type="AlphaFoldDB" id="A0A455SDS6"/>
<proteinExistence type="predicted"/>
<evidence type="ECO:0000313" key="1">
    <source>
        <dbReference type="EMBL" id="BBH86603.1"/>
    </source>
</evidence>
<name>A0A455SDS6_9CHLR</name>
<reference evidence="1" key="1">
    <citation type="submission" date="2018-12" db="EMBL/GenBank/DDBJ databases">
        <title>Novel natural products biosynthetic potential of the class Ktedonobacteria.</title>
        <authorList>
            <person name="Zheng Y."/>
            <person name="Saitou A."/>
            <person name="Wang C.M."/>
            <person name="Toyoda A."/>
            <person name="Minakuchi Y."/>
            <person name="Sekiguchi Y."/>
            <person name="Ueda K."/>
            <person name="Takano H."/>
            <person name="Sakai Y."/>
            <person name="Yokota A."/>
            <person name="Yabe S."/>
        </authorList>
    </citation>
    <scope>NUCLEOTIDE SEQUENCE</scope>
    <source>
        <strain evidence="1">COM3</strain>
    </source>
</reference>
<sequence>MELRDTLRVCLQAILSRCPHCMIEADKELLGRDAFEPRLLPVKDVIRWYEQEDPSLLEEMACLRVDAQRCEIALCDRCLEPVFRIYKRDKAACQS</sequence>
<gene>
    <name evidence="1" type="ORF">KTC_13540</name>
</gene>
<protein>
    <submittedName>
        <fullName evidence="1">Uncharacterized protein</fullName>
    </submittedName>
</protein>
<organism evidence="1">
    <name type="scientific">Thermosporothrix sp. COM3</name>
    <dbReference type="NCBI Taxonomy" id="2490863"/>
    <lineage>
        <taxon>Bacteria</taxon>
        <taxon>Bacillati</taxon>
        <taxon>Chloroflexota</taxon>
        <taxon>Ktedonobacteria</taxon>
        <taxon>Ktedonobacterales</taxon>
        <taxon>Thermosporotrichaceae</taxon>
        <taxon>Thermosporothrix</taxon>
    </lineage>
</organism>
<accession>A0A455SDS6</accession>